<accession>A0A0E9PEZ9</accession>
<proteinExistence type="predicted"/>
<evidence type="ECO:0000313" key="1">
    <source>
        <dbReference type="EMBL" id="JAH03211.1"/>
    </source>
</evidence>
<protein>
    <submittedName>
        <fullName evidence="1">Uncharacterized protein</fullName>
    </submittedName>
</protein>
<reference evidence="1" key="2">
    <citation type="journal article" date="2015" name="Fish Shellfish Immunol.">
        <title>Early steps in the European eel (Anguilla anguilla)-Vibrio vulnificus interaction in the gills: Role of the RtxA13 toxin.</title>
        <authorList>
            <person name="Callol A."/>
            <person name="Pajuelo D."/>
            <person name="Ebbesson L."/>
            <person name="Teles M."/>
            <person name="MacKenzie S."/>
            <person name="Amaro C."/>
        </authorList>
    </citation>
    <scope>NUCLEOTIDE SEQUENCE</scope>
</reference>
<name>A0A0E9PEZ9_ANGAN</name>
<dbReference type="EMBL" id="GBXM01105366">
    <property type="protein sequence ID" value="JAH03211.1"/>
    <property type="molecule type" value="Transcribed_RNA"/>
</dbReference>
<organism evidence="1">
    <name type="scientific">Anguilla anguilla</name>
    <name type="common">European freshwater eel</name>
    <name type="synonym">Muraena anguilla</name>
    <dbReference type="NCBI Taxonomy" id="7936"/>
    <lineage>
        <taxon>Eukaryota</taxon>
        <taxon>Metazoa</taxon>
        <taxon>Chordata</taxon>
        <taxon>Craniata</taxon>
        <taxon>Vertebrata</taxon>
        <taxon>Euteleostomi</taxon>
        <taxon>Actinopterygii</taxon>
        <taxon>Neopterygii</taxon>
        <taxon>Teleostei</taxon>
        <taxon>Anguilliformes</taxon>
        <taxon>Anguillidae</taxon>
        <taxon>Anguilla</taxon>
    </lineage>
</organism>
<dbReference type="AlphaFoldDB" id="A0A0E9PEZ9"/>
<sequence>MKTLAGILSKCFPFLFAKLSL</sequence>
<reference evidence="1" key="1">
    <citation type="submission" date="2014-11" db="EMBL/GenBank/DDBJ databases">
        <authorList>
            <person name="Amaro Gonzalez C."/>
        </authorList>
    </citation>
    <scope>NUCLEOTIDE SEQUENCE</scope>
</reference>